<reference evidence="2" key="1">
    <citation type="journal article" date="2020" name="Stud. Mycol.">
        <title>101 Dothideomycetes genomes: a test case for predicting lifestyles and emergence of pathogens.</title>
        <authorList>
            <person name="Haridas S."/>
            <person name="Albert R."/>
            <person name="Binder M."/>
            <person name="Bloem J."/>
            <person name="Labutti K."/>
            <person name="Salamov A."/>
            <person name="Andreopoulos B."/>
            <person name="Baker S."/>
            <person name="Barry K."/>
            <person name="Bills G."/>
            <person name="Bluhm B."/>
            <person name="Cannon C."/>
            <person name="Castanera R."/>
            <person name="Culley D."/>
            <person name="Daum C."/>
            <person name="Ezra D."/>
            <person name="Gonzalez J."/>
            <person name="Henrissat B."/>
            <person name="Kuo A."/>
            <person name="Liang C."/>
            <person name="Lipzen A."/>
            <person name="Lutzoni F."/>
            <person name="Magnuson J."/>
            <person name="Mondo S."/>
            <person name="Nolan M."/>
            <person name="Ohm R."/>
            <person name="Pangilinan J."/>
            <person name="Park H.-J."/>
            <person name="Ramirez L."/>
            <person name="Alfaro M."/>
            <person name="Sun H."/>
            <person name="Tritt A."/>
            <person name="Yoshinaga Y."/>
            <person name="Zwiers L.-H."/>
            <person name="Turgeon B."/>
            <person name="Goodwin S."/>
            <person name="Spatafora J."/>
            <person name="Crous P."/>
            <person name="Grigoriev I."/>
        </authorList>
    </citation>
    <scope>NUCLEOTIDE SEQUENCE</scope>
    <source>
        <strain evidence="2">CBS 175.79</strain>
    </source>
</reference>
<protein>
    <submittedName>
        <fullName evidence="2">Glycosyltransferase family 8 protein</fullName>
    </submittedName>
</protein>
<evidence type="ECO:0000256" key="1">
    <source>
        <dbReference type="SAM" id="Phobius"/>
    </source>
</evidence>
<dbReference type="InterPro" id="IPR029044">
    <property type="entry name" value="Nucleotide-diphossugar_trans"/>
</dbReference>
<keyword evidence="1" id="KW-0812">Transmembrane</keyword>
<dbReference type="PANTHER" id="PTHR11183">
    <property type="entry name" value="GLYCOGENIN SUBFAMILY MEMBER"/>
    <property type="match status" value="1"/>
</dbReference>
<proteinExistence type="predicted"/>
<keyword evidence="2" id="KW-0808">Transferase</keyword>
<feature type="transmembrane region" description="Helical" evidence="1">
    <location>
        <begin position="12"/>
        <end position="30"/>
    </location>
</feature>
<dbReference type="SUPFAM" id="SSF53448">
    <property type="entry name" value="Nucleotide-diphospho-sugar transferases"/>
    <property type="match status" value="1"/>
</dbReference>
<sequence length="626" mass="72995">MRANILEKRRLITAAVIVSITVTICLFFALTTQGIHVLSPFGYKNERLAYVTFLSGTVDAGDDLEKDNYFVAVRILIWQLKHNPGTRTKHDVVVMVTPTVSKSRRERLKRDGAIIYPVDFLHTKNDAWIHPEQHRWDDVITKMRVWEMTQYDRILMLDGDSMLRSSLDGVFDDPGAKVLRTKEWTSANKTEEGVDKDSEYKEAALPETYLLGSLSEVWDSTHDFPPLNGTGLKKIGYMNAGFFLLAPSRAAFKYYKSLMNIPNSFDPRYPEQNLMNYAHRWNGPMPWKEVSYHWNIRCPTENDFANGLVSMHEKWWKQPYLYENKKVKEWLLTRRYEMKGWYDAWDAKGNPQAYSNAVDAFAKASCLNFVRHVQARLPQELVNKILDFYWDDWFEHGCATSILDSWDQFPCPGRPCDCLEQWKRPVVINPDFVGLHVARDAVLAYHRRDAHLPKRMCGEEDFRKYLEADRAHVGVKNASVLRFLEIDMHMVLDPRVMDMASNISDAYALPETEINALTENLSVLQLIERKDLFKLDIRVNIYEQKIVFQHLKNLLAKIQPSLRQLDEQGSKIDLRVVGNFHQHHSVPIRLGLGRYITLDKSRWEDQLKEDISQFEKKRITDIDFDL</sequence>
<accession>A0A6A5XNS5</accession>
<name>A0A6A5XNS5_9PLEO</name>
<dbReference type="OrthoDB" id="2014201at2759"/>
<keyword evidence="3" id="KW-1185">Reference proteome</keyword>
<keyword evidence="1" id="KW-0472">Membrane</keyword>
<dbReference type="GeneID" id="54291440"/>
<dbReference type="Proteomes" id="UP000799778">
    <property type="component" value="Unassembled WGS sequence"/>
</dbReference>
<dbReference type="EMBL" id="ML978071">
    <property type="protein sequence ID" value="KAF2014004.1"/>
    <property type="molecule type" value="Genomic_DNA"/>
</dbReference>
<organism evidence="2 3">
    <name type="scientific">Aaosphaeria arxii CBS 175.79</name>
    <dbReference type="NCBI Taxonomy" id="1450172"/>
    <lineage>
        <taxon>Eukaryota</taxon>
        <taxon>Fungi</taxon>
        <taxon>Dikarya</taxon>
        <taxon>Ascomycota</taxon>
        <taxon>Pezizomycotina</taxon>
        <taxon>Dothideomycetes</taxon>
        <taxon>Pleosporomycetidae</taxon>
        <taxon>Pleosporales</taxon>
        <taxon>Pleosporales incertae sedis</taxon>
        <taxon>Aaosphaeria</taxon>
    </lineage>
</organism>
<dbReference type="RefSeq" id="XP_033382343.1">
    <property type="nucleotide sequence ID" value="XM_033534043.1"/>
</dbReference>
<gene>
    <name evidence="2" type="ORF">BU24DRAFT_494366</name>
</gene>
<dbReference type="GO" id="GO:0016740">
    <property type="term" value="F:transferase activity"/>
    <property type="evidence" value="ECO:0007669"/>
    <property type="project" value="UniProtKB-KW"/>
</dbReference>
<dbReference type="InterPro" id="IPR050587">
    <property type="entry name" value="GNT1/Glycosyltrans_8"/>
</dbReference>
<keyword evidence="1" id="KW-1133">Transmembrane helix</keyword>
<evidence type="ECO:0000313" key="2">
    <source>
        <dbReference type="EMBL" id="KAF2014004.1"/>
    </source>
</evidence>
<evidence type="ECO:0000313" key="3">
    <source>
        <dbReference type="Proteomes" id="UP000799778"/>
    </source>
</evidence>
<dbReference type="Gene3D" id="3.90.550.10">
    <property type="entry name" value="Spore Coat Polysaccharide Biosynthesis Protein SpsA, Chain A"/>
    <property type="match status" value="1"/>
</dbReference>
<dbReference type="AlphaFoldDB" id="A0A6A5XNS5"/>